<reference evidence="1 2" key="1">
    <citation type="submission" date="2014-02" db="EMBL/GenBank/DDBJ databases">
        <authorList>
            <person name="Sibley D."/>
            <person name="Venepally P."/>
            <person name="Karamycheva S."/>
            <person name="Hadjithomas M."/>
            <person name="Khan A."/>
            <person name="Brunk B."/>
            <person name="Roos D."/>
            <person name="Caler E."/>
            <person name="Lorenzi H."/>
        </authorList>
    </citation>
    <scope>NUCLEOTIDE SEQUENCE [LARGE SCALE GENOMIC DNA]</scope>
    <source>
        <strain evidence="1 2">GAB2-2007-GAL-DOM2</strain>
    </source>
</reference>
<dbReference type="Proteomes" id="UP000028837">
    <property type="component" value="Unassembled WGS sequence"/>
</dbReference>
<sequence length="137" mass="15251">MKRMRRCQCQQNHAAQNGLLRPSHLKGCTSAIVKAFCFPYSMTDKVRSGSSSFRYVHYTSDTAISRSEALLFSQVAVHGTLDVSGDCCIRRVSYGHGADSSFPRPGPGVAVELFLLHILSDECLPRLLRLRPVRVRP</sequence>
<proteinExistence type="predicted"/>
<dbReference type="VEuPathDB" id="ToxoDB:TGDOM2_357420"/>
<protein>
    <submittedName>
        <fullName evidence="1">Uncharacterized protein</fullName>
    </submittedName>
</protein>
<comment type="caution">
    <text evidence="1">The sequence shown here is derived from an EMBL/GenBank/DDBJ whole genome shotgun (WGS) entry which is preliminary data.</text>
</comment>
<accession>A0A086JA54</accession>
<evidence type="ECO:0000313" key="1">
    <source>
        <dbReference type="EMBL" id="KFG29022.1"/>
    </source>
</evidence>
<name>A0A086JA54_TOXGO</name>
<evidence type="ECO:0000313" key="2">
    <source>
        <dbReference type="Proteomes" id="UP000028837"/>
    </source>
</evidence>
<dbReference type="AlphaFoldDB" id="A0A086JA54"/>
<dbReference type="EMBL" id="AHZU02001815">
    <property type="protein sequence ID" value="KFG29022.1"/>
    <property type="molecule type" value="Genomic_DNA"/>
</dbReference>
<organism evidence="1 2">
    <name type="scientific">Toxoplasma gondii GAB2-2007-GAL-DOM2</name>
    <dbReference type="NCBI Taxonomy" id="1130820"/>
    <lineage>
        <taxon>Eukaryota</taxon>
        <taxon>Sar</taxon>
        <taxon>Alveolata</taxon>
        <taxon>Apicomplexa</taxon>
        <taxon>Conoidasida</taxon>
        <taxon>Coccidia</taxon>
        <taxon>Eucoccidiorida</taxon>
        <taxon>Eimeriorina</taxon>
        <taxon>Sarcocystidae</taxon>
        <taxon>Toxoplasma</taxon>
    </lineage>
</organism>
<gene>
    <name evidence="1" type="ORF">TGDOM2_357420</name>
</gene>